<dbReference type="PROSITE" id="PS51918">
    <property type="entry name" value="RADICAL_SAM"/>
    <property type="match status" value="1"/>
</dbReference>
<evidence type="ECO:0000256" key="3">
    <source>
        <dbReference type="ARBA" id="ARBA00022723"/>
    </source>
</evidence>
<feature type="domain" description="B12-binding" evidence="6">
    <location>
        <begin position="5"/>
        <end position="174"/>
    </location>
</feature>
<sequence>MGKSKSNILIIAPCYSVNRPPLGISLLSGFLKERRFDCKTIDLNAECYLGSDKKHLWEPQNFYKWIEENSFYEEIFIDIKDLIDNKVDYITTEAPDVVGLSVFSTNIFCSLYIAKRLKEKNDNIKIVFGGPHMKSFVGGKNEKFFSVADFIVYSEGEQAYLDIVKGEKRPSGVIAKDKLFETEVSYIDGKDFPMPDLDLFRENQYKLKNSFSYMYGRGCPNECAYCEETNIYRGYRHVNEKEFKRHLKIFKNQGIKTLYFSDSQVNPSEKIFNDFICSLEDGLRYQGNLFAFDWVKRKHISDLSSKGFEKITIGVESCSKRILRRMNKPLSVIKVLRILKWAKDHNIKVKLNFIVGFPSEKWSDVLWTMFFILVFSYYSPQISPVASTCSALSGSRIYKKPDEYFIKHLDTIDLIEENGNDIVYREKKKKVFNAFIFILKKIGILPSV</sequence>
<keyword evidence="2" id="KW-0949">S-adenosyl-L-methionine</keyword>
<accession>A0A2N5ZE53</accession>
<name>A0A2N5ZE53_MUIH1</name>
<evidence type="ECO:0000313" key="8">
    <source>
        <dbReference type="EMBL" id="PLX16947.1"/>
    </source>
</evidence>
<dbReference type="SUPFAM" id="SSF102114">
    <property type="entry name" value="Radical SAM enzymes"/>
    <property type="match status" value="1"/>
</dbReference>
<evidence type="ECO:0000256" key="5">
    <source>
        <dbReference type="ARBA" id="ARBA00023014"/>
    </source>
</evidence>
<dbReference type="InterPro" id="IPR058240">
    <property type="entry name" value="rSAM_sf"/>
</dbReference>
<dbReference type="PANTHER" id="PTHR43409">
    <property type="entry name" value="ANAEROBIC MAGNESIUM-PROTOPORPHYRIN IX MONOMETHYL ESTER CYCLASE-RELATED"/>
    <property type="match status" value="1"/>
</dbReference>
<dbReference type="InterPro" id="IPR006158">
    <property type="entry name" value="Cobalamin-bd"/>
</dbReference>
<feature type="domain" description="Radical SAM core" evidence="7">
    <location>
        <begin position="205"/>
        <end position="425"/>
    </location>
</feature>
<evidence type="ECO:0000256" key="2">
    <source>
        <dbReference type="ARBA" id="ARBA00022691"/>
    </source>
</evidence>
<dbReference type="InterPro" id="IPR006638">
    <property type="entry name" value="Elp3/MiaA/NifB-like_rSAM"/>
</dbReference>
<dbReference type="Gene3D" id="3.40.50.280">
    <property type="entry name" value="Cobalamin-binding domain"/>
    <property type="match status" value="1"/>
</dbReference>
<dbReference type="GO" id="GO:0051536">
    <property type="term" value="F:iron-sulfur cluster binding"/>
    <property type="evidence" value="ECO:0007669"/>
    <property type="project" value="UniProtKB-KW"/>
</dbReference>
<dbReference type="Pfam" id="PF02310">
    <property type="entry name" value="B12-binding"/>
    <property type="match status" value="1"/>
</dbReference>
<organism evidence="8 9">
    <name type="scientific">Muiribacterium halophilum</name>
    <dbReference type="NCBI Taxonomy" id="2053465"/>
    <lineage>
        <taxon>Bacteria</taxon>
        <taxon>Candidatus Muiribacteriota</taxon>
        <taxon>Candidatus Muiribacteriia</taxon>
        <taxon>Candidatus Muiribacteriales</taxon>
        <taxon>Candidatus Muiribacteriaceae</taxon>
        <taxon>Candidatus Muiribacterium</taxon>
    </lineage>
</organism>
<dbReference type="SFLD" id="SFLDS00029">
    <property type="entry name" value="Radical_SAM"/>
    <property type="match status" value="1"/>
</dbReference>
<proteinExistence type="predicted"/>
<reference evidence="8 9" key="1">
    <citation type="submission" date="2017-11" db="EMBL/GenBank/DDBJ databases">
        <title>Genome-resolved metagenomics identifies genetic mobility, metabolic interactions, and unexpected diversity in perchlorate-reducing communities.</title>
        <authorList>
            <person name="Barnum T.P."/>
            <person name="Figueroa I.A."/>
            <person name="Carlstrom C.I."/>
            <person name="Lucas L.N."/>
            <person name="Engelbrektson A.L."/>
            <person name="Coates J.D."/>
        </authorList>
    </citation>
    <scope>NUCLEOTIDE SEQUENCE [LARGE SCALE GENOMIC DNA]</scope>
    <source>
        <strain evidence="8">BM706</strain>
    </source>
</reference>
<dbReference type="InterPro" id="IPR023404">
    <property type="entry name" value="rSAM_horseshoe"/>
</dbReference>
<evidence type="ECO:0000259" key="6">
    <source>
        <dbReference type="PROSITE" id="PS51332"/>
    </source>
</evidence>
<dbReference type="Proteomes" id="UP000234857">
    <property type="component" value="Unassembled WGS sequence"/>
</dbReference>
<keyword evidence="4" id="KW-0408">Iron</keyword>
<dbReference type="InterPro" id="IPR007197">
    <property type="entry name" value="rSAM"/>
</dbReference>
<comment type="caution">
    <text evidence="8">The sequence shown here is derived from an EMBL/GenBank/DDBJ whole genome shotgun (WGS) entry which is preliminary data.</text>
</comment>
<evidence type="ECO:0000259" key="7">
    <source>
        <dbReference type="PROSITE" id="PS51918"/>
    </source>
</evidence>
<dbReference type="GO" id="GO:0003824">
    <property type="term" value="F:catalytic activity"/>
    <property type="evidence" value="ECO:0007669"/>
    <property type="project" value="InterPro"/>
</dbReference>
<dbReference type="EMBL" id="PKTG01000100">
    <property type="protein sequence ID" value="PLX16947.1"/>
    <property type="molecule type" value="Genomic_DNA"/>
</dbReference>
<dbReference type="PROSITE" id="PS51332">
    <property type="entry name" value="B12_BINDING"/>
    <property type="match status" value="1"/>
</dbReference>
<dbReference type="GO" id="GO:0046872">
    <property type="term" value="F:metal ion binding"/>
    <property type="evidence" value="ECO:0007669"/>
    <property type="project" value="UniProtKB-KW"/>
</dbReference>
<keyword evidence="3" id="KW-0479">Metal-binding</keyword>
<gene>
    <name evidence="8" type="ORF">C0601_08915</name>
</gene>
<evidence type="ECO:0000256" key="4">
    <source>
        <dbReference type="ARBA" id="ARBA00023004"/>
    </source>
</evidence>
<protein>
    <submittedName>
        <fullName evidence="8">Uncharacterized protein</fullName>
    </submittedName>
</protein>
<dbReference type="SUPFAM" id="SSF52242">
    <property type="entry name" value="Cobalamin (vitamin B12)-binding domain"/>
    <property type="match status" value="1"/>
</dbReference>
<dbReference type="SFLD" id="SFLDG01082">
    <property type="entry name" value="B12-binding_domain_containing"/>
    <property type="match status" value="1"/>
</dbReference>
<dbReference type="AlphaFoldDB" id="A0A2N5ZE53"/>
<dbReference type="Pfam" id="PF04055">
    <property type="entry name" value="Radical_SAM"/>
    <property type="match status" value="1"/>
</dbReference>
<comment type="cofactor">
    <cofactor evidence="1">
        <name>[4Fe-4S] cluster</name>
        <dbReference type="ChEBI" id="CHEBI:49883"/>
    </cofactor>
</comment>
<dbReference type="Gene3D" id="3.80.30.20">
    <property type="entry name" value="tm_1862 like domain"/>
    <property type="match status" value="1"/>
</dbReference>
<dbReference type="SMART" id="SM00729">
    <property type="entry name" value="Elp3"/>
    <property type="match status" value="1"/>
</dbReference>
<dbReference type="InterPro" id="IPR036724">
    <property type="entry name" value="Cobalamin-bd_sf"/>
</dbReference>
<evidence type="ECO:0000313" key="9">
    <source>
        <dbReference type="Proteomes" id="UP000234857"/>
    </source>
</evidence>
<keyword evidence="5" id="KW-0411">Iron-sulfur</keyword>
<evidence type="ECO:0000256" key="1">
    <source>
        <dbReference type="ARBA" id="ARBA00001966"/>
    </source>
</evidence>
<dbReference type="InterPro" id="IPR051198">
    <property type="entry name" value="BchE-like"/>
</dbReference>
<dbReference type="GO" id="GO:0031419">
    <property type="term" value="F:cobalamin binding"/>
    <property type="evidence" value="ECO:0007669"/>
    <property type="project" value="InterPro"/>
</dbReference>